<evidence type="ECO:0000313" key="1">
    <source>
        <dbReference type="EMBL" id="VIO56900.1"/>
    </source>
</evidence>
<organism evidence="1">
    <name type="scientific">Gibberella zeae</name>
    <name type="common">Wheat head blight fungus</name>
    <name type="synonym">Fusarium graminearum</name>
    <dbReference type="NCBI Taxonomy" id="5518"/>
    <lineage>
        <taxon>Eukaryota</taxon>
        <taxon>Fungi</taxon>
        <taxon>Dikarya</taxon>
        <taxon>Ascomycota</taxon>
        <taxon>Pezizomycotina</taxon>
        <taxon>Sordariomycetes</taxon>
        <taxon>Hypocreomycetidae</taxon>
        <taxon>Hypocreales</taxon>
        <taxon>Nectriaceae</taxon>
        <taxon>Fusarium</taxon>
    </lineage>
</organism>
<proteinExistence type="predicted"/>
<dbReference type="AlphaFoldDB" id="A0A4E9E9K1"/>
<gene>
    <name evidence="1" type="ORF">FUG_LOCUS230276</name>
</gene>
<name>A0A4E9E9K1_GIBZA</name>
<protein>
    <recommendedName>
        <fullName evidence="2">ABM domain-containing protein</fullName>
    </recommendedName>
</protein>
<accession>A0A4E9E9K1</accession>
<reference evidence="1" key="1">
    <citation type="submission" date="2019-04" db="EMBL/GenBank/DDBJ databases">
        <authorList>
            <person name="Melise S."/>
            <person name="Noan J."/>
            <person name="Okalmin O."/>
        </authorList>
    </citation>
    <scope>NUCLEOTIDE SEQUENCE</scope>
    <source>
        <strain evidence="1">FN9</strain>
    </source>
</reference>
<dbReference type="Gene3D" id="3.30.70.100">
    <property type="match status" value="1"/>
</dbReference>
<sequence>MVIREVGVMGVKPGINIMDPTTPEGKILDEVWSTVITKPGGPSRVYWGLEKDDPLRIWGFFDWDTVEQHEKFAKEHGADAVKDIPKICTYGEMTKHVTMFPSSDVFQSPITDIVVAYFPTDYPHTEKDKAAAKLQDILAKCFGTYSDVEKMAYGWGIENDFPVEGKEDVHGQLGAAHMGFVGWANESTQADFHQTATYNEAVAQIHEMSGLVGLNIVTLRFQHLERLEE</sequence>
<dbReference type="EMBL" id="CAAKMV010000126">
    <property type="protein sequence ID" value="VIO56900.1"/>
    <property type="molecule type" value="Genomic_DNA"/>
</dbReference>
<evidence type="ECO:0008006" key="2">
    <source>
        <dbReference type="Google" id="ProtNLM"/>
    </source>
</evidence>